<dbReference type="AlphaFoldDB" id="A0A0G0PQK2"/>
<evidence type="ECO:0000313" key="4">
    <source>
        <dbReference type="Proteomes" id="UP000034774"/>
    </source>
</evidence>
<name>A0A0G0PQK2_9BACT</name>
<keyword evidence="1" id="KW-1133">Transmembrane helix</keyword>
<keyword evidence="1" id="KW-0812">Transmembrane</keyword>
<sequence>MEEEDKKVSRKFPVKITLALLVIMLIAGGAGASYYFYTQNQKAQQLLKDPTAVQKAEVKAVVDKLSKLMDLPKDEEPQVATVLDVDKLKDQAFFANAQNGDKVVIYQKAGKAILYRPGTNKIIDVSPLNLGQKSETFMVAVYNGTKTAGLTSKFAADIVKVSANAIVGVKANAAKNYDKSIVIDLTGKEGLAKQMADLIGATVTTLPEGEVSPTDGSDILVILGADYTGPAVPPTIAPTASPAATPAQ</sequence>
<evidence type="ECO:0000313" key="3">
    <source>
        <dbReference type="EMBL" id="KKQ91616.1"/>
    </source>
</evidence>
<dbReference type="EMBL" id="LBVU01000005">
    <property type="protein sequence ID" value="KKQ91616.1"/>
    <property type="molecule type" value="Genomic_DNA"/>
</dbReference>
<dbReference type="Pfam" id="PF13399">
    <property type="entry name" value="LytR_C"/>
    <property type="match status" value="1"/>
</dbReference>
<organism evidence="3 4">
    <name type="scientific">Candidatus Woesebacteria bacterium GW2011_GWB1_39_10</name>
    <dbReference type="NCBI Taxonomy" id="1618572"/>
    <lineage>
        <taxon>Bacteria</taxon>
        <taxon>Candidatus Woeseibacteriota</taxon>
    </lineage>
</organism>
<dbReference type="Proteomes" id="UP000034774">
    <property type="component" value="Unassembled WGS sequence"/>
</dbReference>
<evidence type="ECO:0000256" key="1">
    <source>
        <dbReference type="SAM" id="Phobius"/>
    </source>
</evidence>
<evidence type="ECO:0000259" key="2">
    <source>
        <dbReference type="Pfam" id="PF13399"/>
    </source>
</evidence>
<feature type="domain" description="LytR/CpsA/Psr regulator C-terminal" evidence="2">
    <location>
        <begin position="138"/>
        <end position="227"/>
    </location>
</feature>
<dbReference type="Gene3D" id="3.30.70.2390">
    <property type="match status" value="1"/>
</dbReference>
<reference evidence="3 4" key="1">
    <citation type="journal article" date="2015" name="Nature">
        <title>rRNA introns, odd ribosomes, and small enigmatic genomes across a large radiation of phyla.</title>
        <authorList>
            <person name="Brown C.T."/>
            <person name="Hug L.A."/>
            <person name="Thomas B.C."/>
            <person name="Sharon I."/>
            <person name="Castelle C.J."/>
            <person name="Singh A."/>
            <person name="Wilkins M.J."/>
            <person name="Williams K.H."/>
            <person name="Banfield J.F."/>
        </authorList>
    </citation>
    <scope>NUCLEOTIDE SEQUENCE [LARGE SCALE GENOMIC DNA]</scope>
</reference>
<protein>
    <recommendedName>
        <fullName evidence="2">LytR/CpsA/Psr regulator C-terminal domain-containing protein</fullName>
    </recommendedName>
</protein>
<proteinExistence type="predicted"/>
<keyword evidence="1" id="KW-0472">Membrane</keyword>
<accession>A0A0G0PQK2</accession>
<dbReference type="InterPro" id="IPR027381">
    <property type="entry name" value="LytR/CpsA/Psr_C"/>
</dbReference>
<feature type="transmembrane region" description="Helical" evidence="1">
    <location>
        <begin position="12"/>
        <end position="37"/>
    </location>
</feature>
<dbReference type="STRING" id="1618572.UT17_C0005G0054"/>
<comment type="caution">
    <text evidence="3">The sequence shown here is derived from an EMBL/GenBank/DDBJ whole genome shotgun (WGS) entry which is preliminary data.</text>
</comment>
<gene>
    <name evidence="3" type="ORF">UT17_C0005G0054</name>
</gene>